<name>A0A8J7WSQ9_9ACTN</name>
<dbReference type="InterPro" id="IPR005467">
    <property type="entry name" value="His_kinase_dom"/>
</dbReference>
<feature type="compositionally biased region" description="Low complexity" evidence="12">
    <location>
        <begin position="762"/>
        <end position="799"/>
    </location>
</feature>
<evidence type="ECO:0000256" key="11">
    <source>
        <dbReference type="ARBA" id="ARBA00023012"/>
    </source>
</evidence>
<keyword evidence="13" id="KW-0472">Membrane</keyword>
<organism evidence="16 17">
    <name type="scientific">Actinocrinis puniceicyclus</name>
    <dbReference type="NCBI Taxonomy" id="977794"/>
    <lineage>
        <taxon>Bacteria</taxon>
        <taxon>Bacillati</taxon>
        <taxon>Actinomycetota</taxon>
        <taxon>Actinomycetes</taxon>
        <taxon>Catenulisporales</taxon>
        <taxon>Actinospicaceae</taxon>
        <taxon>Actinocrinis</taxon>
    </lineage>
</organism>
<evidence type="ECO:0000259" key="15">
    <source>
        <dbReference type="PROSITE" id="PS50885"/>
    </source>
</evidence>
<dbReference type="InterPro" id="IPR036890">
    <property type="entry name" value="HATPase_C_sf"/>
</dbReference>
<evidence type="ECO:0000256" key="4">
    <source>
        <dbReference type="ARBA" id="ARBA00022553"/>
    </source>
</evidence>
<dbReference type="PANTHER" id="PTHR44936:SF9">
    <property type="entry name" value="SENSOR PROTEIN CREC"/>
    <property type="match status" value="1"/>
</dbReference>
<dbReference type="Pfam" id="PF08376">
    <property type="entry name" value="NIT"/>
    <property type="match status" value="1"/>
</dbReference>
<dbReference type="PROSITE" id="PS50885">
    <property type="entry name" value="HAMP"/>
    <property type="match status" value="1"/>
</dbReference>
<gene>
    <name evidence="16" type="ORF">KGA66_19840</name>
</gene>
<comment type="caution">
    <text evidence="16">The sequence shown here is derived from an EMBL/GenBank/DDBJ whole genome shotgun (WGS) entry which is preliminary data.</text>
</comment>
<evidence type="ECO:0000256" key="1">
    <source>
        <dbReference type="ARBA" id="ARBA00000085"/>
    </source>
</evidence>
<dbReference type="CDD" id="cd06225">
    <property type="entry name" value="HAMP"/>
    <property type="match status" value="1"/>
</dbReference>
<protein>
    <recommendedName>
        <fullName evidence="3">histidine kinase</fullName>
        <ecNumber evidence="3">2.7.13.3</ecNumber>
    </recommendedName>
</protein>
<feature type="region of interest" description="Disordered" evidence="12">
    <location>
        <begin position="741"/>
        <end position="1030"/>
    </location>
</feature>
<keyword evidence="10 13" id="KW-1133">Transmembrane helix</keyword>
<keyword evidence="17" id="KW-1185">Reference proteome</keyword>
<feature type="compositionally biased region" description="Low complexity" evidence="12">
    <location>
        <begin position="847"/>
        <end position="856"/>
    </location>
</feature>
<evidence type="ECO:0000256" key="2">
    <source>
        <dbReference type="ARBA" id="ARBA00004370"/>
    </source>
</evidence>
<dbReference type="EC" id="2.7.13.3" evidence="3"/>
<feature type="transmembrane region" description="Helical" evidence="13">
    <location>
        <begin position="58"/>
        <end position="77"/>
    </location>
</feature>
<keyword evidence="11" id="KW-0902">Two-component regulatory system</keyword>
<feature type="non-terminal residue" evidence="16">
    <location>
        <position position="1030"/>
    </location>
</feature>
<evidence type="ECO:0000259" key="14">
    <source>
        <dbReference type="PROSITE" id="PS50109"/>
    </source>
</evidence>
<feature type="compositionally biased region" description="Low complexity" evidence="12">
    <location>
        <begin position="1019"/>
        <end position="1030"/>
    </location>
</feature>
<evidence type="ECO:0000256" key="12">
    <source>
        <dbReference type="SAM" id="MobiDB-lite"/>
    </source>
</evidence>
<evidence type="ECO:0000256" key="13">
    <source>
        <dbReference type="SAM" id="Phobius"/>
    </source>
</evidence>
<dbReference type="SMART" id="SM00387">
    <property type="entry name" value="HATPase_c"/>
    <property type="match status" value="1"/>
</dbReference>
<keyword evidence="6 13" id="KW-0812">Transmembrane</keyword>
<comment type="catalytic activity">
    <reaction evidence="1">
        <text>ATP + protein L-histidine = ADP + protein N-phospho-L-histidine.</text>
        <dbReference type="EC" id="2.7.13.3"/>
    </reaction>
</comment>
<evidence type="ECO:0000256" key="8">
    <source>
        <dbReference type="ARBA" id="ARBA00022777"/>
    </source>
</evidence>
<dbReference type="PANTHER" id="PTHR44936">
    <property type="entry name" value="SENSOR PROTEIN CREC"/>
    <property type="match status" value="1"/>
</dbReference>
<evidence type="ECO:0000256" key="9">
    <source>
        <dbReference type="ARBA" id="ARBA00022840"/>
    </source>
</evidence>
<dbReference type="GO" id="GO:0016020">
    <property type="term" value="C:membrane"/>
    <property type="evidence" value="ECO:0007669"/>
    <property type="project" value="UniProtKB-SubCell"/>
</dbReference>
<dbReference type="SUPFAM" id="SSF55874">
    <property type="entry name" value="ATPase domain of HSP90 chaperone/DNA topoisomerase II/histidine kinase"/>
    <property type="match status" value="1"/>
</dbReference>
<evidence type="ECO:0000256" key="6">
    <source>
        <dbReference type="ARBA" id="ARBA00022692"/>
    </source>
</evidence>
<dbReference type="InterPro" id="IPR003594">
    <property type="entry name" value="HATPase_dom"/>
</dbReference>
<dbReference type="AlphaFoldDB" id="A0A8J7WSQ9"/>
<feature type="compositionally biased region" description="Low complexity" evidence="12">
    <location>
        <begin position="31"/>
        <end position="41"/>
    </location>
</feature>
<feature type="compositionally biased region" description="Low complexity" evidence="12">
    <location>
        <begin position="887"/>
        <end position="896"/>
    </location>
</feature>
<dbReference type="InterPro" id="IPR050980">
    <property type="entry name" value="2C_sensor_his_kinase"/>
</dbReference>
<dbReference type="RefSeq" id="WP_211469671.1">
    <property type="nucleotide sequence ID" value="NZ_JAGSXH010000078.1"/>
</dbReference>
<dbReference type="SMART" id="SM00304">
    <property type="entry name" value="HAMP"/>
    <property type="match status" value="1"/>
</dbReference>
<keyword evidence="4" id="KW-0597">Phosphoprotein</keyword>
<feature type="compositionally biased region" description="Gly residues" evidence="12">
    <location>
        <begin position="836"/>
        <end position="846"/>
    </location>
</feature>
<evidence type="ECO:0000256" key="10">
    <source>
        <dbReference type="ARBA" id="ARBA00022989"/>
    </source>
</evidence>
<keyword evidence="7" id="KW-0547">Nucleotide-binding</keyword>
<dbReference type="Gene3D" id="3.30.565.10">
    <property type="entry name" value="Histidine kinase-like ATPase, C-terminal domain"/>
    <property type="match status" value="1"/>
</dbReference>
<evidence type="ECO:0000313" key="17">
    <source>
        <dbReference type="Proteomes" id="UP000677913"/>
    </source>
</evidence>
<keyword evidence="5" id="KW-0808">Transferase</keyword>
<dbReference type="Proteomes" id="UP000677913">
    <property type="component" value="Unassembled WGS sequence"/>
</dbReference>
<feature type="compositionally biased region" description="Gly residues" evidence="12">
    <location>
        <begin position="748"/>
        <end position="759"/>
    </location>
</feature>
<dbReference type="EMBL" id="JAGSXH010000078">
    <property type="protein sequence ID" value="MBS2965312.1"/>
    <property type="molecule type" value="Genomic_DNA"/>
</dbReference>
<accession>A0A8J7WSQ9</accession>
<dbReference type="Pfam" id="PF02518">
    <property type="entry name" value="HATPase_c"/>
    <property type="match status" value="1"/>
</dbReference>
<proteinExistence type="predicted"/>
<sequence length="1030" mass="107010">MQTRPVTPRREPAQPGPRAGRPGAPERRRPSQSAESAPAQAARPGILSLRSWRVRNRLTLLVLLPLLAAVGLAAARINTLYQDETHFSNAHFEAQTTSAVEQVLLALQQERLAASVCLSVIQPCTMAAADARAAQNQADQQNLNLRPLLESYVSAYTDAQQAATSAITQVSTVANQVISGGSFSGDLRTAATEAFGRVTDLGEIRKVATGSPVQSSLIFHAYTSIIDDVLAVIGQTSAGTSDALVSQDNSALGAIDNLVEAQAISQVYTNEVIANGQIGGNGPNENPVEARIQATNLNQAIAAQSSAQAAFLNMAAPSLIQSFQATVSGPDITNAQAAVNRVLAILQGNATWRASSSQLGAAVVDEALPATIGDLRTVQGTTIQQLVTDSQTLLSNARSDLYKNAAMILIALLVSFLGIAIVARSLVGPLQALRTGALDIATNRLPEVVRRLRDADNFDAEAAVEPIPINSDDEIGQVARAFDQVHQQAVRLAAEQALLRSNVNSMFVNLSRRSQSLVQRQLRLIDELENSEQDPDQLANLFKLDHLATRMRRNGENLLVLAGEEPGRKWSQAVRLLDVMRAGASEVEQYERVALRDLPDVNVLGRVVNDLVHLVAELLENATSFSAPETKVSVTANMLNTGGVMLEIEDAGIGMTPEELDDANERLANPPVIDVAISRRMGLYVVGRLATRHGIQVRLRRSAGGGITALVLVPSTLLAGADGAAQAPTPELSATGARSLGALPRRGGQAGFPDQGGPGDIAAFPAEGAGAPPYRGAAPSGLGTSASGPVGAGSPSGLSNGDQFASDLPPFGGAPLASPSGPGSLPRRSETRDGEGQGQGRGGAPGGSSPSIPGARTPFEDRPDLASGLDALLDPDATTMFPPVGPGRPAAGPDAPSRFQPFGGGHDAGSEQPQQEPGAGRPGGARGQDSASTGQFPRIQDPASTGQLPRVKDPSSTGQFPRVPSPDSAPQFPGPAHDRQDATATGRIPRVQDPAGQAPGAGFPRAPQEPAFPGPAFPAPSEAAQAQSAP</sequence>
<dbReference type="InterPro" id="IPR013587">
    <property type="entry name" value="Nitrate/nitrite_sensing"/>
</dbReference>
<comment type="subcellular location">
    <subcellularLocation>
        <location evidence="2">Membrane</location>
    </subcellularLocation>
</comment>
<dbReference type="InterPro" id="IPR003660">
    <property type="entry name" value="HAMP_dom"/>
</dbReference>
<keyword evidence="9" id="KW-0067">ATP-binding</keyword>
<evidence type="ECO:0000313" key="16">
    <source>
        <dbReference type="EMBL" id="MBS2965312.1"/>
    </source>
</evidence>
<dbReference type="GO" id="GO:0000160">
    <property type="term" value="P:phosphorelay signal transduction system"/>
    <property type="evidence" value="ECO:0007669"/>
    <property type="project" value="UniProtKB-KW"/>
</dbReference>
<dbReference type="PROSITE" id="PS50109">
    <property type="entry name" value="HIS_KIN"/>
    <property type="match status" value="1"/>
</dbReference>
<keyword evidence="8" id="KW-0418">Kinase</keyword>
<feature type="compositionally biased region" description="Low complexity" evidence="12">
    <location>
        <begin position="813"/>
        <end position="826"/>
    </location>
</feature>
<reference evidence="16" key="1">
    <citation type="submission" date="2021-04" db="EMBL/GenBank/DDBJ databases">
        <title>Genome based classification of Actinospica acidithermotolerans sp. nov., an actinobacterium isolated from an Indonesian hot spring.</title>
        <authorList>
            <person name="Kusuma A.B."/>
            <person name="Putra K.E."/>
            <person name="Nafisah S."/>
            <person name="Loh J."/>
            <person name="Nouioui I."/>
            <person name="Goodfellow M."/>
        </authorList>
    </citation>
    <scope>NUCLEOTIDE SEQUENCE</scope>
    <source>
        <strain evidence="16">DSM 45618</strain>
    </source>
</reference>
<evidence type="ECO:0000256" key="3">
    <source>
        <dbReference type="ARBA" id="ARBA00012438"/>
    </source>
</evidence>
<dbReference type="GO" id="GO:0004673">
    <property type="term" value="F:protein histidine kinase activity"/>
    <property type="evidence" value="ECO:0007669"/>
    <property type="project" value="UniProtKB-EC"/>
</dbReference>
<evidence type="ECO:0000256" key="5">
    <source>
        <dbReference type="ARBA" id="ARBA00022679"/>
    </source>
</evidence>
<dbReference type="Pfam" id="PF00672">
    <property type="entry name" value="HAMP"/>
    <property type="match status" value="1"/>
</dbReference>
<evidence type="ECO:0000256" key="7">
    <source>
        <dbReference type="ARBA" id="ARBA00022741"/>
    </source>
</evidence>
<feature type="domain" description="Histidine kinase" evidence="14">
    <location>
        <begin position="611"/>
        <end position="717"/>
    </location>
</feature>
<dbReference type="Gene3D" id="6.10.340.10">
    <property type="match status" value="1"/>
</dbReference>
<feature type="domain" description="HAMP" evidence="15">
    <location>
        <begin position="424"/>
        <end position="494"/>
    </location>
</feature>
<feature type="region of interest" description="Disordered" evidence="12">
    <location>
        <begin position="1"/>
        <end position="41"/>
    </location>
</feature>
<dbReference type="GO" id="GO:0005524">
    <property type="term" value="F:ATP binding"/>
    <property type="evidence" value="ECO:0007669"/>
    <property type="project" value="UniProtKB-KW"/>
</dbReference>